<reference evidence="4 5" key="1">
    <citation type="submission" date="2024-10" db="EMBL/GenBank/DDBJ databases">
        <title>Updated reference genomes for cyclostephanoid diatoms.</title>
        <authorList>
            <person name="Roberts W.R."/>
            <person name="Alverson A.J."/>
        </authorList>
    </citation>
    <scope>NUCLEOTIDE SEQUENCE [LARGE SCALE GENOMIC DNA]</scope>
    <source>
        <strain evidence="4 5">AJA228-03</strain>
    </source>
</reference>
<evidence type="ECO:0000256" key="2">
    <source>
        <dbReference type="SAM" id="Phobius"/>
    </source>
</evidence>
<dbReference type="PANTHER" id="PTHR46599">
    <property type="entry name" value="PIGGYBAC TRANSPOSABLE ELEMENT-DERIVED PROTEIN 4"/>
    <property type="match status" value="1"/>
</dbReference>
<feature type="transmembrane region" description="Helical" evidence="2">
    <location>
        <begin position="491"/>
        <end position="510"/>
    </location>
</feature>
<evidence type="ECO:0000313" key="4">
    <source>
        <dbReference type="EMBL" id="KAL3808545.1"/>
    </source>
</evidence>
<feature type="compositionally biased region" description="Basic and acidic residues" evidence="1">
    <location>
        <begin position="793"/>
        <end position="804"/>
    </location>
</feature>
<comment type="caution">
    <text evidence="4">The sequence shown here is derived from an EMBL/GenBank/DDBJ whole genome shotgun (WGS) entry which is preliminary data.</text>
</comment>
<evidence type="ECO:0000256" key="1">
    <source>
        <dbReference type="SAM" id="MobiDB-lite"/>
    </source>
</evidence>
<accession>A0ABD3RLY5</accession>
<name>A0ABD3RLY5_9STRA</name>
<keyword evidence="2" id="KW-0812">Transmembrane</keyword>
<dbReference type="AlphaFoldDB" id="A0ABD3RLY5"/>
<organism evidence="4 5">
    <name type="scientific">Cyclostephanos tholiformis</name>
    <dbReference type="NCBI Taxonomy" id="382380"/>
    <lineage>
        <taxon>Eukaryota</taxon>
        <taxon>Sar</taxon>
        <taxon>Stramenopiles</taxon>
        <taxon>Ochrophyta</taxon>
        <taxon>Bacillariophyta</taxon>
        <taxon>Coscinodiscophyceae</taxon>
        <taxon>Thalassiosirophycidae</taxon>
        <taxon>Stephanodiscales</taxon>
        <taxon>Stephanodiscaceae</taxon>
        <taxon>Cyclostephanos</taxon>
    </lineage>
</organism>
<keyword evidence="2" id="KW-1133">Transmembrane helix</keyword>
<protein>
    <recommendedName>
        <fullName evidence="3">PiggyBac transposable element-derived protein domain-containing protein</fullName>
    </recommendedName>
</protein>
<gene>
    <name evidence="4" type="ORF">ACHAXA_011800</name>
</gene>
<dbReference type="Proteomes" id="UP001530377">
    <property type="component" value="Unassembled WGS sequence"/>
</dbReference>
<keyword evidence="5" id="KW-1185">Reference proteome</keyword>
<sequence>MSISSVPAKEDLDLSISSHREKVDKHAEMGTSTRRDSEDDNDMSHSSQEVDDCSDNGSDSEAECFSTMSLDDAVQGEEEEEEGLDMEINGTGTLDEIEEGSPDDVDEDVDPAIHLKAPKGRSIAHSRFSDGSAVFLSLDIEIGGEHAGIIQLSAEVVRMKLCPGRGVSRDRVEEVERVATFDSYVRPECDIWDQRCIDIHQIHPEDDRIASAHSIDQVWSQFKSWLSRHVGVRETIILVAWNGENCDLKWLWRITQAPRSRLSFPPQIQYFMDPYRVISSFKSCPLNKSKSKLDGYDLGSVWKFVNDGQNLNGAHNSLVDVKAQTDILISQGFVPFINRTASIQTVDTIFSATQQKDWRKELEPERPVHSPWVEQTKENNFEWRPPEDDSYTGFAGGPLVGPTTYVQGIAVRTQNLASIFLAILPLTFFSKVSELTDKYCYKDWVVEKTSIDSDGNPKRRPYLETVPATTDGQPTPGRRHRMDRNREKWRITPGFVICWLAILIIQGAHFGSDKKSMRKMWQRPPYGISIPYVQNTMQRDAFEFMRRHIHFADNYIRPKTTDKNYDPLFKVTYVLKEVGLGIRRVWHAGKDLSLDESMIKYCGRAIAFIQYMPAKPIKHGIKVFCLCCAVTAVMLAFEVYCGKDNNKTDNTTVDICERLIHEAGLVRNITGGVIRGRTIYSDNYYTSVKLAKHLYENYRWTLVGTVVPTEKTSRSNEDLPFVKLSNGARNKLRRGWYREAYMKKTLPRSMKAYYLQCTTWKDKKQVMFLVTNRVGFSQGLTVKRHVKGKKKRETIPEPHAHADYVKSMNGVDRNDRDSRDYSTSIRTNRWYLRIFCWAMDRVVHAQHSIVVFLAEQGIGKPEWKKYRDKNQGRHDFQIDLGISLLNYGIGLDWDGESQERPSYMRKGAFKPCECKMCFFCVKGLTNGITHCPSKGAKVIVEYACGTRVKTDKCTTERVSFGESGSYCRMCYRKLLGTTASELKTAVRKRMCRTSSMGCPICKEPICKECWGEGYDKHA</sequence>
<dbReference type="SUPFAM" id="SSF53098">
    <property type="entry name" value="Ribonuclease H-like"/>
    <property type="match status" value="1"/>
</dbReference>
<dbReference type="EMBL" id="JALLPB020000494">
    <property type="protein sequence ID" value="KAL3808545.1"/>
    <property type="molecule type" value="Genomic_DNA"/>
</dbReference>
<feature type="transmembrane region" description="Helical" evidence="2">
    <location>
        <begin position="621"/>
        <end position="640"/>
    </location>
</feature>
<feature type="compositionally biased region" description="Acidic residues" evidence="1">
    <location>
        <begin position="49"/>
        <end position="62"/>
    </location>
</feature>
<feature type="region of interest" description="Disordered" evidence="1">
    <location>
        <begin position="1"/>
        <end position="88"/>
    </location>
</feature>
<dbReference type="InterPro" id="IPR036397">
    <property type="entry name" value="RNaseH_sf"/>
</dbReference>
<dbReference type="Gene3D" id="3.30.420.10">
    <property type="entry name" value="Ribonuclease H-like superfamily/Ribonuclease H"/>
    <property type="match status" value="1"/>
</dbReference>
<keyword evidence="2" id="KW-0472">Membrane</keyword>
<evidence type="ECO:0000259" key="3">
    <source>
        <dbReference type="Pfam" id="PF13843"/>
    </source>
</evidence>
<feature type="region of interest" description="Disordered" evidence="1">
    <location>
        <begin position="789"/>
        <end position="811"/>
    </location>
</feature>
<dbReference type="InterPro" id="IPR029526">
    <property type="entry name" value="PGBD"/>
</dbReference>
<dbReference type="Pfam" id="PF13843">
    <property type="entry name" value="DDE_Tnp_1_7"/>
    <property type="match status" value="1"/>
</dbReference>
<feature type="region of interest" description="Disordered" evidence="1">
    <location>
        <begin position="456"/>
        <end position="481"/>
    </location>
</feature>
<feature type="compositionally biased region" description="Basic and acidic residues" evidence="1">
    <location>
        <begin position="8"/>
        <end position="37"/>
    </location>
</feature>
<dbReference type="InterPro" id="IPR012337">
    <property type="entry name" value="RNaseH-like_sf"/>
</dbReference>
<evidence type="ECO:0000313" key="5">
    <source>
        <dbReference type="Proteomes" id="UP001530377"/>
    </source>
</evidence>
<feature type="domain" description="PiggyBac transposable element-derived protein" evidence="3">
    <location>
        <begin position="497"/>
        <end position="842"/>
    </location>
</feature>
<feature type="compositionally biased region" description="Acidic residues" evidence="1">
    <location>
        <begin position="74"/>
        <end position="85"/>
    </location>
</feature>
<dbReference type="PANTHER" id="PTHR46599:SF3">
    <property type="entry name" value="PIGGYBAC TRANSPOSABLE ELEMENT-DERIVED PROTEIN 4"/>
    <property type="match status" value="1"/>
</dbReference>
<proteinExistence type="predicted"/>